<dbReference type="AlphaFoldDB" id="A0A373FCW8"/>
<evidence type="ECO:0008006" key="4">
    <source>
        <dbReference type="Google" id="ProtNLM"/>
    </source>
</evidence>
<dbReference type="InterPro" id="IPR036086">
    <property type="entry name" value="ParB/Sulfiredoxin_sf"/>
</dbReference>
<proteinExistence type="predicted"/>
<feature type="region of interest" description="Disordered" evidence="1">
    <location>
        <begin position="342"/>
        <end position="433"/>
    </location>
</feature>
<dbReference type="Proteomes" id="UP000261948">
    <property type="component" value="Unassembled WGS sequence"/>
</dbReference>
<reference evidence="2 3" key="1">
    <citation type="submission" date="2018-08" db="EMBL/GenBank/DDBJ databases">
        <title>Comamonas testosteroni strain SWCO2.</title>
        <authorList>
            <person name="Jiang N."/>
            <person name="Zhang X.Z."/>
        </authorList>
    </citation>
    <scope>NUCLEOTIDE SEQUENCE [LARGE SCALE GENOMIC DNA]</scope>
    <source>
        <strain evidence="2 3">SWCO2</strain>
    </source>
</reference>
<gene>
    <name evidence="2" type="ORF">DZC30_18715</name>
</gene>
<feature type="compositionally biased region" description="Basic and acidic residues" evidence="1">
    <location>
        <begin position="342"/>
        <end position="358"/>
    </location>
</feature>
<protein>
    <recommendedName>
        <fullName evidence="4">ParB/Sulfiredoxin domain-containing protein</fullName>
    </recommendedName>
</protein>
<accession>A0A373FCW8</accession>
<name>A0A373FCW8_COMTE</name>
<dbReference type="SUPFAM" id="SSF109709">
    <property type="entry name" value="KorB DNA-binding domain-like"/>
    <property type="match status" value="1"/>
</dbReference>
<evidence type="ECO:0000256" key="1">
    <source>
        <dbReference type="SAM" id="MobiDB-lite"/>
    </source>
</evidence>
<organism evidence="2 3">
    <name type="scientific">Comamonas testosteroni</name>
    <name type="common">Pseudomonas testosteroni</name>
    <dbReference type="NCBI Taxonomy" id="285"/>
    <lineage>
        <taxon>Bacteria</taxon>
        <taxon>Pseudomonadati</taxon>
        <taxon>Pseudomonadota</taxon>
        <taxon>Betaproteobacteria</taxon>
        <taxon>Burkholderiales</taxon>
        <taxon>Comamonadaceae</taxon>
        <taxon>Comamonas</taxon>
    </lineage>
</organism>
<dbReference type="SUPFAM" id="SSF110849">
    <property type="entry name" value="ParB/Sulfiredoxin"/>
    <property type="match status" value="1"/>
</dbReference>
<evidence type="ECO:0000313" key="2">
    <source>
        <dbReference type="EMBL" id="RGE41342.1"/>
    </source>
</evidence>
<dbReference type="EMBL" id="QURR01000029">
    <property type="protein sequence ID" value="RGE41342.1"/>
    <property type="molecule type" value="Genomic_DNA"/>
</dbReference>
<evidence type="ECO:0000313" key="3">
    <source>
        <dbReference type="Proteomes" id="UP000261948"/>
    </source>
</evidence>
<comment type="caution">
    <text evidence="2">The sequence shown here is derived from an EMBL/GenBank/DDBJ whole genome shotgun (WGS) entry which is preliminary data.</text>
</comment>
<dbReference type="OrthoDB" id="6846089at2"/>
<dbReference type="Gene3D" id="1.10.10.2830">
    <property type="match status" value="1"/>
</dbReference>
<keyword evidence="3" id="KW-1185">Reference proteome</keyword>
<sequence length="433" mass="47092">MSDGEKQLTETTQEDKVSILQQPSADIVFATPSDILEFDSEKAREIAAFDDSRIKILGHREISMEIRGERGKANPSVNLENFYIVPGLNGRLKTPEWEDHIEWLTGRIIQEGFREDCPLLVFPTVDGAGNQKYGIISGESRYHAATRAAKRGAAIKSLPVVLCPEGSSMEEMSVQVATSNSGKPFTPLEMAYFAQRFAKWRKEPAEIAAILKVSTNYVNQLLRIAAAPHEVRSMIQDGDVSFGTALASLTNDSTGAVESLKKGVAMAKAAGKTRLTNKFLPEKQAQKAARTYSVDMLSLLKRIHANEMTMGLIEEEERLALTELVGKIDQLANATPESIAEAKAKKEAEEQAKKEASAKKKQIAAANKEKVQQRRAAAAAKKAAKPSAAKASSSTTKSSKKPTGTDAKPTTRVRDQSAAAAVDNEDVQQHPDD</sequence>
<feature type="compositionally biased region" description="Low complexity" evidence="1">
    <location>
        <begin position="376"/>
        <end position="397"/>
    </location>
</feature>